<organism evidence="1 2">
    <name type="scientific">Anoxybacter fermentans</name>
    <dbReference type="NCBI Taxonomy" id="1323375"/>
    <lineage>
        <taxon>Bacteria</taxon>
        <taxon>Bacillati</taxon>
        <taxon>Bacillota</taxon>
        <taxon>Clostridia</taxon>
        <taxon>Halanaerobiales</taxon>
        <taxon>Anoxybacter</taxon>
    </lineage>
</organism>
<evidence type="ECO:0000313" key="1">
    <source>
        <dbReference type="EMBL" id="AZR74782.1"/>
    </source>
</evidence>
<dbReference type="EMBL" id="CP016379">
    <property type="protein sequence ID" value="AZR74782.1"/>
    <property type="molecule type" value="Genomic_DNA"/>
</dbReference>
<dbReference type="GO" id="GO:0071793">
    <property type="term" value="P:bacillithiol biosynthetic process"/>
    <property type="evidence" value="ECO:0007669"/>
    <property type="project" value="InterPro"/>
</dbReference>
<dbReference type="KEGG" id="aft:BBF96_01785"/>
<dbReference type="GO" id="GO:0019213">
    <property type="term" value="F:deacetylase activity"/>
    <property type="evidence" value="ECO:0007669"/>
    <property type="project" value="InterPro"/>
</dbReference>
<keyword evidence="2" id="KW-1185">Reference proteome</keyword>
<reference evidence="1 2" key="1">
    <citation type="submission" date="2016-07" db="EMBL/GenBank/DDBJ databases">
        <title>Genome and transcriptome analysis of iron-reducing fermentative bacteria Anoxybacter fermentans.</title>
        <authorList>
            <person name="Zeng X."/>
            <person name="Shao Z."/>
        </authorList>
    </citation>
    <scope>NUCLEOTIDE SEQUENCE [LARGE SCALE GENOMIC DNA]</scope>
    <source>
        <strain evidence="1 2">DY22613</strain>
    </source>
</reference>
<dbReference type="GO" id="GO:0016811">
    <property type="term" value="F:hydrolase activity, acting on carbon-nitrogen (but not peptide) bonds, in linear amides"/>
    <property type="evidence" value="ECO:0007669"/>
    <property type="project" value="TreeGrafter"/>
</dbReference>
<gene>
    <name evidence="1" type="ORF">BBF96_01785</name>
</gene>
<dbReference type="InterPro" id="IPR003737">
    <property type="entry name" value="GlcNAc_PI_deacetylase-related"/>
</dbReference>
<dbReference type="InterPro" id="IPR024078">
    <property type="entry name" value="LmbE-like_dom_sf"/>
</dbReference>
<evidence type="ECO:0000313" key="2">
    <source>
        <dbReference type="Proteomes" id="UP000267250"/>
    </source>
</evidence>
<dbReference type="NCBIfam" id="TIGR04001">
    <property type="entry name" value="thiol_BshB1"/>
    <property type="match status" value="1"/>
</dbReference>
<dbReference type="OrthoDB" id="9815144at2"/>
<name>A0A3Q9HSP3_9FIRM</name>
<dbReference type="SUPFAM" id="SSF102588">
    <property type="entry name" value="LmbE-like"/>
    <property type="match status" value="1"/>
</dbReference>
<dbReference type="PANTHER" id="PTHR12993:SF30">
    <property type="entry name" value="N-ACETYL-ALPHA-D-GLUCOSAMINYL L-MALATE DEACETYLASE 1"/>
    <property type="match status" value="1"/>
</dbReference>
<dbReference type="AlphaFoldDB" id="A0A3Q9HSP3"/>
<dbReference type="Pfam" id="PF02585">
    <property type="entry name" value="PIG-L"/>
    <property type="match status" value="1"/>
</dbReference>
<proteinExistence type="predicted"/>
<accession>A0A3Q9HSP3</accession>
<dbReference type="Proteomes" id="UP000267250">
    <property type="component" value="Chromosome"/>
</dbReference>
<dbReference type="PANTHER" id="PTHR12993">
    <property type="entry name" value="N-ACETYLGLUCOSAMINYL-PHOSPHATIDYLINOSITOL DE-N-ACETYLASE-RELATED"/>
    <property type="match status" value="1"/>
</dbReference>
<dbReference type="Gene3D" id="3.40.50.10320">
    <property type="entry name" value="LmbE-like"/>
    <property type="match status" value="1"/>
</dbReference>
<sequence length="234" mass="27029">MLKKADILAFGPHPDDVELNIGGILALHAQKKQVVVVDLTEGEMGSNGSVEIRRKESQKAAQILNLKVRENLYIPDGEINPHDLEQQKRVVAAIRRYQPDLVLLPYWEDRHPDHAAASRLIEIAIFKSGLKRYLLDEELPPYRPSRWYYYLQHQHENPNLVVDVSSVYARKMEAIRAYKSQFDPRMGFKTYINQPIFLQKIEARDQYFGAMVGVKYGEGLIFKPPLSIKDLFQL</sequence>
<dbReference type="InterPro" id="IPR023842">
    <property type="entry name" value="Bacillithiol_biosynth_BshB1"/>
</dbReference>
<protein>
    <submittedName>
        <fullName evidence="1">Bacillithiol biosynthesis deacetylase BshB1</fullName>
    </submittedName>
</protein>